<proteinExistence type="predicted"/>
<name>A0ABY7E5T2_MYAAR</name>
<sequence length="64" mass="7131">MKKEDFVSYLYPRVAIGWIGGPGALKAPLDVNIRVKATPVRIIGDCEPGRRRQLPVRHAPGTRH</sequence>
<evidence type="ECO:0000313" key="1">
    <source>
        <dbReference type="EMBL" id="WAR04311.1"/>
    </source>
</evidence>
<accession>A0ABY7E5T2</accession>
<organism evidence="1 2">
    <name type="scientific">Mya arenaria</name>
    <name type="common">Soft-shell clam</name>
    <dbReference type="NCBI Taxonomy" id="6604"/>
    <lineage>
        <taxon>Eukaryota</taxon>
        <taxon>Metazoa</taxon>
        <taxon>Spiralia</taxon>
        <taxon>Lophotrochozoa</taxon>
        <taxon>Mollusca</taxon>
        <taxon>Bivalvia</taxon>
        <taxon>Autobranchia</taxon>
        <taxon>Heteroconchia</taxon>
        <taxon>Euheterodonta</taxon>
        <taxon>Imparidentia</taxon>
        <taxon>Neoheterodontei</taxon>
        <taxon>Myida</taxon>
        <taxon>Myoidea</taxon>
        <taxon>Myidae</taxon>
        <taxon>Mya</taxon>
    </lineage>
</organism>
<evidence type="ECO:0000313" key="2">
    <source>
        <dbReference type="Proteomes" id="UP001164746"/>
    </source>
</evidence>
<gene>
    <name evidence="1" type="ORF">MAR_019680</name>
</gene>
<dbReference type="EMBL" id="CP111016">
    <property type="protein sequence ID" value="WAR04311.1"/>
    <property type="molecule type" value="Genomic_DNA"/>
</dbReference>
<dbReference type="Proteomes" id="UP001164746">
    <property type="component" value="Chromosome 5"/>
</dbReference>
<protein>
    <submittedName>
        <fullName evidence="1">Uncharacterized protein</fullName>
    </submittedName>
</protein>
<reference evidence="1" key="1">
    <citation type="submission" date="2022-11" db="EMBL/GenBank/DDBJ databases">
        <title>Centuries of genome instability and evolution in soft-shell clam transmissible cancer (bioRxiv).</title>
        <authorList>
            <person name="Hart S.F.M."/>
            <person name="Yonemitsu M.A."/>
            <person name="Giersch R.M."/>
            <person name="Beal B.F."/>
            <person name="Arriagada G."/>
            <person name="Davis B.W."/>
            <person name="Ostrander E.A."/>
            <person name="Goff S.P."/>
            <person name="Metzger M.J."/>
        </authorList>
    </citation>
    <scope>NUCLEOTIDE SEQUENCE</scope>
    <source>
        <strain evidence="1">MELC-2E11</strain>
        <tissue evidence="1">Siphon/mantle</tissue>
    </source>
</reference>
<keyword evidence="2" id="KW-1185">Reference proteome</keyword>